<evidence type="ECO:0000313" key="2">
    <source>
        <dbReference type="Proteomes" id="UP001217838"/>
    </source>
</evidence>
<sequence length="351" mass="38730">MRSLALGAAILCGAACIPFEPYWWIQDTRVLGMRMTVVEPGGYSTLLHVPPGQQRATPLPLDTVELERFVATPEGVDVEPPIWLACFSPYCFDRFYAEGYYLADCPQPLPFYLPWACRLGEGERVRVGFDGAFTLQLVQDTGRDNALTIMAIGSRTADVSSENCLERYAGTPHEGLQDCLIARDVFVPGPLWAVLPFAPELAMLPPEFLEQAPDTHPDITGFRVSRERGATRIEALAMPGDTVAMAPGEKVTVLPLFLAGREQSFIVLIDPDADGPVPPEAQEQSEFVEINAQITALVDQFEEPDEYLSLYNFNAEISWVVPDHPEPATLYVQARDSRAGRGFAVLHFDPS</sequence>
<organism evidence="1 2">
    <name type="scientific">Nannocystis radixulma</name>
    <dbReference type="NCBI Taxonomy" id="2995305"/>
    <lineage>
        <taxon>Bacteria</taxon>
        <taxon>Pseudomonadati</taxon>
        <taxon>Myxococcota</taxon>
        <taxon>Polyangia</taxon>
        <taxon>Nannocystales</taxon>
        <taxon>Nannocystaceae</taxon>
        <taxon>Nannocystis</taxon>
    </lineage>
</organism>
<protein>
    <recommendedName>
        <fullName evidence="3">Lipoprotein</fullName>
    </recommendedName>
</protein>
<keyword evidence="2" id="KW-1185">Reference proteome</keyword>
<gene>
    <name evidence="1" type="ORF">POL58_22095</name>
</gene>
<dbReference type="Proteomes" id="UP001217838">
    <property type="component" value="Unassembled WGS sequence"/>
</dbReference>
<name>A0ABT5B8L6_9BACT</name>
<evidence type="ECO:0000313" key="1">
    <source>
        <dbReference type="EMBL" id="MDC0670464.1"/>
    </source>
</evidence>
<accession>A0ABT5B8L6</accession>
<comment type="caution">
    <text evidence="1">The sequence shown here is derived from an EMBL/GenBank/DDBJ whole genome shotgun (WGS) entry which is preliminary data.</text>
</comment>
<dbReference type="EMBL" id="JAQNDN010000013">
    <property type="protein sequence ID" value="MDC0670464.1"/>
    <property type="molecule type" value="Genomic_DNA"/>
</dbReference>
<reference evidence="1 2" key="1">
    <citation type="submission" date="2022-11" db="EMBL/GenBank/DDBJ databases">
        <title>Minimal conservation of predation-associated metabolite biosynthetic gene clusters underscores biosynthetic potential of Myxococcota including descriptions for ten novel species: Archangium lansinium sp. nov., Myxococcus landrumus sp. nov., Nannocystis bai.</title>
        <authorList>
            <person name="Ahearne A."/>
            <person name="Stevens C."/>
            <person name="Dowd S."/>
        </authorList>
    </citation>
    <scope>NUCLEOTIDE SEQUENCE [LARGE SCALE GENOMIC DNA]</scope>
    <source>
        <strain evidence="1 2">NCELM</strain>
    </source>
</reference>
<proteinExistence type="predicted"/>
<evidence type="ECO:0008006" key="3">
    <source>
        <dbReference type="Google" id="ProtNLM"/>
    </source>
</evidence>
<dbReference type="RefSeq" id="WP_272000283.1">
    <property type="nucleotide sequence ID" value="NZ_JAQNDN010000013.1"/>
</dbReference>